<dbReference type="Gene3D" id="2.70.70.10">
    <property type="entry name" value="Glucose Permease (Domain IIA)"/>
    <property type="match status" value="1"/>
</dbReference>
<comment type="caution">
    <text evidence="3">The sequence shown here is derived from an EMBL/GenBank/DDBJ whole genome shotgun (WGS) entry which is preliminary data.</text>
</comment>
<dbReference type="InterPro" id="IPR016047">
    <property type="entry name" value="M23ase_b-sheet_dom"/>
</dbReference>
<dbReference type="AlphaFoldDB" id="A0A087E1K5"/>
<dbReference type="Proteomes" id="UP000029003">
    <property type="component" value="Unassembled WGS sequence"/>
</dbReference>
<feature type="compositionally biased region" description="Low complexity" evidence="1">
    <location>
        <begin position="122"/>
        <end position="137"/>
    </location>
</feature>
<organism evidence="3 4">
    <name type="scientific">Bifidobacterium thermacidophilum subsp. thermacidophilum</name>
    <dbReference type="NCBI Taxonomy" id="79262"/>
    <lineage>
        <taxon>Bacteria</taxon>
        <taxon>Bacillati</taxon>
        <taxon>Actinomycetota</taxon>
        <taxon>Actinomycetes</taxon>
        <taxon>Bifidobacteriales</taxon>
        <taxon>Bifidobacteriaceae</taxon>
        <taxon>Bifidobacterium</taxon>
    </lineage>
</organism>
<protein>
    <submittedName>
        <fullName evidence="3">Peptidase, M23 domain protein</fullName>
    </submittedName>
</protein>
<feature type="domain" description="M23ase beta-sheet core" evidence="2">
    <location>
        <begin position="184"/>
        <end position="269"/>
    </location>
</feature>
<reference evidence="3 4" key="1">
    <citation type="submission" date="2014-03" db="EMBL/GenBank/DDBJ databases">
        <title>Genomics of Bifidobacteria.</title>
        <authorList>
            <person name="Ventura M."/>
            <person name="Milani C."/>
            <person name="Lugli G.A."/>
        </authorList>
    </citation>
    <scope>NUCLEOTIDE SEQUENCE [LARGE SCALE GENOMIC DNA]</scope>
    <source>
        <strain evidence="3 4">LMG 21395</strain>
    </source>
</reference>
<evidence type="ECO:0000313" key="3">
    <source>
        <dbReference type="EMBL" id="KFJ01656.1"/>
    </source>
</evidence>
<dbReference type="InterPro" id="IPR011055">
    <property type="entry name" value="Dup_hybrid_motif"/>
</dbReference>
<gene>
    <name evidence="3" type="ORF">THER5_1550</name>
</gene>
<proteinExistence type="predicted"/>
<sequence length="296" mass="31165">MHSYTSAQRDSTAHHHRERGLMFISKPIPKPTSQFISTFARIVCILITCNVIAFPAQGSHSGISETSIPSDPTPQNPAIVSAAVLASCRSITEAVNQSTVSTRIASHQPITADISASAETGRNPNRSPAASSATTSSVQMSDIRNSNTSNSGAARQCRARMVLPVADAHISKAFDRPSMRWATGHRGVDITAGTGTALIAPDDGVISFNGTVAGKDVISIKHADGLTSTFEPAHSDLETGAPVFRGKPFGVADGLSDHCLDLCVHWGVMDASDDYLDPSTLILPRTIALKPVQVGD</sequence>
<dbReference type="CDD" id="cd12797">
    <property type="entry name" value="M23_peptidase"/>
    <property type="match status" value="1"/>
</dbReference>
<evidence type="ECO:0000259" key="2">
    <source>
        <dbReference type="Pfam" id="PF01551"/>
    </source>
</evidence>
<evidence type="ECO:0000313" key="4">
    <source>
        <dbReference type="Proteomes" id="UP000029003"/>
    </source>
</evidence>
<dbReference type="SUPFAM" id="SSF51261">
    <property type="entry name" value="Duplicated hybrid motif"/>
    <property type="match status" value="1"/>
</dbReference>
<accession>A0A087E1K5</accession>
<name>A0A087E1K5_9BIFI</name>
<feature type="region of interest" description="Disordered" evidence="1">
    <location>
        <begin position="115"/>
        <end position="155"/>
    </location>
</feature>
<dbReference type="Pfam" id="PF01551">
    <property type="entry name" value="Peptidase_M23"/>
    <property type="match status" value="1"/>
</dbReference>
<dbReference type="EMBL" id="JGZT01000008">
    <property type="protein sequence ID" value="KFJ01656.1"/>
    <property type="molecule type" value="Genomic_DNA"/>
</dbReference>
<evidence type="ECO:0000256" key="1">
    <source>
        <dbReference type="SAM" id="MobiDB-lite"/>
    </source>
</evidence>
<feature type="compositionally biased region" description="Polar residues" evidence="1">
    <location>
        <begin position="138"/>
        <end position="153"/>
    </location>
</feature>